<sequence>MTDEMIGFAADRLMELEVTVERPVLATSAWRESRARSARILVSYPATSGVRRSRRVARRAAMSRPLISRSIAKIASMIMVAHRLQIVAQADYIAVMDAGRVVDSGTPADLEARCALYRSL</sequence>
<dbReference type="RefSeq" id="WP_012778769.1">
    <property type="nucleotide sequence ID" value="NC_012987.1"/>
</dbReference>
<geneLocation type="plasmid" evidence="1 2">
    <name>p1METDI</name>
</geneLocation>
<reference evidence="2" key="1">
    <citation type="journal article" date="2009" name="PLoS ONE">
        <title>Methylobacterium genome sequences: a reference blueprint to investigate microbial metabolism of C1 compounds from natural and industrial sources.</title>
        <authorList>
            <person name="Vuilleumier S."/>
            <person name="Chistoserdova L."/>
            <person name="Lee M.-C."/>
            <person name="Bringel F."/>
            <person name="Lajus A."/>
            <person name="Zhou Y."/>
            <person name="Gourion B."/>
            <person name="Barbe V."/>
            <person name="Chang J."/>
            <person name="Cruveiller S."/>
            <person name="Dossat C."/>
            <person name="Gillett W."/>
            <person name="Gruffaz C."/>
            <person name="Haugen E."/>
            <person name="Hourcade E."/>
            <person name="Levy R."/>
            <person name="Mangenot S."/>
            <person name="Muller E."/>
            <person name="Nadalig T."/>
            <person name="Pagni M."/>
            <person name="Penny C."/>
            <person name="Peyraud R."/>
            <person name="Robinson D.G."/>
            <person name="Roche D."/>
            <person name="Rouy Z."/>
            <person name="Saenampechek C."/>
            <person name="Salvignol G."/>
            <person name="Vallenet D."/>
            <person name="Wu Z."/>
            <person name="Marx C.J."/>
            <person name="Vorholt J.A."/>
            <person name="Olson M.V."/>
            <person name="Kaul R."/>
            <person name="Weissenbach J."/>
            <person name="Medigue C."/>
            <person name="Lidstrom M.E."/>
        </authorList>
    </citation>
    <scope>NUCLEOTIDE SEQUENCE [LARGE SCALE GENOMIC DNA]</scope>
    <source>
        <strain evidence="2">DSM 6343 / CIP 106787 / DM4</strain>
        <plasmid evidence="2">p1METDI</plasmid>
    </source>
</reference>
<accession>C7CMX4</accession>
<dbReference type="SUPFAM" id="SSF52540">
    <property type="entry name" value="P-loop containing nucleoside triphosphate hydrolases"/>
    <property type="match status" value="1"/>
</dbReference>
<dbReference type="HOGENOM" id="CLU_2046942_0_0_5"/>
<name>C7CMX4_METED</name>
<evidence type="ECO:0000313" key="1">
    <source>
        <dbReference type="EMBL" id="CAX17003.1"/>
    </source>
</evidence>
<keyword evidence="1" id="KW-0614">Plasmid</keyword>
<evidence type="ECO:0000313" key="2">
    <source>
        <dbReference type="Proteomes" id="UP000008070"/>
    </source>
</evidence>
<dbReference type="KEGG" id="mdi:p1METDI0011"/>
<protein>
    <submittedName>
        <fullName evidence="1">Uncharacterized protein</fullName>
    </submittedName>
</protein>
<dbReference type="GeneID" id="72992621"/>
<proteinExistence type="predicted"/>
<dbReference type="Proteomes" id="UP000008070">
    <property type="component" value="Plasmid p1METDI"/>
</dbReference>
<dbReference type="InterPro" id="IPR027417">
    <property type="entry name" value="P-loop_NTPase"/>
</dbReference>
<gene>
    <name evidence="1" type="ORF">METD_P1METDI0011</name>
</gene>
<organism evidence="1 2">
    <name type="scientific">Methylorubrum extorquens (strain DSM 6343 / CIP 106787 / DM4)</name>
    <name type="common">Methylobacterium extorquens</name>
    <dbReference type="NCBI Taxonomy" id="661410"/>
    <lineage>
        <taxon>Bacteria</taxon>
        <taxon>Pseudomonadati</taxon>
        <taxon>Pseudomonadota</taxon>
        <taxon>Alphaproteobacteria</taxon>
        <taxon>Hyphomicrobiales</taxon>
        <taxon>Methylobacteriaceae</taxon>
        <taxon>Methylorubrum</taxon>
    </lineage>
</organism>
<dbReference type="AlphaFoldDB" id="C7CMX4"/>
<dbReference type="Gene3D" id="3.40.50.300">
    <property type="entry name" value="P-loop containing nucleotide triphosphate hydrolases"/>
    <property type="match status" value="1"/>
</dbReference>
<dbReference type="EMBL" id="FP103043">
    <property type="protein sequence ID" value="CAX17003.1"/>
    <property type="molecule type" value="Genomic_DNA"/>
</dbReference>